<dbReference type="PANTHER" id="PTHR42923">
    <property type="entry name" value="PROTOPORPHYRINOGEN OXIDASE"/>
    <property type="match status" value="1"/>
</dbReference>
<evidence type="ECO:0000313" key="3">
    <source>
        <dbReference type="Proteomes" id="UP000295433"/>
    </source>
</evidence>
<dbReference type="Gene3D" id="1.10.3110.10">
    <property type="entry name" value="protoporphyrinogen ix oxidase, domain 3"/>
    <property type="match status" value="1"/>
</dbReference>
<dbReference type="EMBL" id="SMBY01000001">
    <property type="protein sequence ID" value="TCV08571.1"/>
    <property type="molecule type" value="Genomic_DNA"/>
</dbReference>
<protein>
    <submittedName>
        <fullName evidence="2">Protoporphyrinogen oxidase</fullName>
    </submittedName>
</protein>
<dbReference type="Proteomes" id="UP000295433">
    <property type="component" value="Unassembled WGS sequence"/>
</dbReference>
<organism evidence="2 3">
    <name type="scientific">Samsonia erythrinae</name>
    <dbReference type="NCBI Taxonomy" id="160434"/>
    <lineage>
        <taxon>Bacteria</taxon>
        <taxon>Pseudomonadati</taxon>
        <taxon>Pseudomonadota</taxon>
        <taxon>Gammaproteobacteria</taxon>
        <taxon>Enterobacterales</taxon>
        <taxon>Pectobacteriaceae</taxon>
        <taxon>Samsonia</taxon>
    </lineage>
</organism>
<dbReference type="Gene3D" id="3.90.660.20">
    <property type="entry name" value="Protoporphyrinogen oxidase, mitochondrial, domain 2"/>
    <property type="match status" value="1"/>
</dbReference>
<reference evidence="2 3" key="1">
    <citation type="submission" date="2019-03" db="EMBL/GenBank/DDBJ databases">
        <title>Genomic Encyclopedia of Type Strains, Phase IV (KMG-IV): sequencing the most valuable type-strain genomes for metagenomic binning, comparative biology and taxonomic classification.</title>
        <authorList>
            <person name="Goeker M."/>
        </authorList>
    </citation>
    <scope>NUCLEOTIDE SEQUENCE [LARGE SCALE GENOMIC DNA]</scope>
    <source>
        <strain evidence="2 3">DSM 16730</strain>
    </source>
</reference>
<dbReference type="InterPro" id="IPR036188">
    <property type="entry name" value="FAD/NAD-bd_sf"/>
</dbReference>
<dbReference type="InterPro" id="IPR002937">
    <property type="entry name" value="Amino_oxidase"/>
</dbReference>
<evidence type="ECO:0000259" key="1">
    <source>
        <dbReference type="Pfam" id="PF01593"/>
    </source>
</evidence>
<dbReference type="PRINTS" id="PR00419">
    <property type="entry name" value="ADXRDTASE"/>
</dbReference>
<dbReference type="Gene3D" id="3.50.50.60">
    <property type="entry name" value="FAD/NAD(P)-binding domain"/>
    <property type="match status" value="1"/>
</dbReference>
<comment type="caution">
    <text evidence="2">The sequence shown here is derived from an EMBL/GenBank/DDBJ whole genome shotgun (WGS) entry which is preliminary data.</text>
</comment>
<dbReference type="Pfam" id="PF01593">
    <property type="entry name" value="Amino_oxidase"/>
    <property type="match status" value="1"/>
</dbReference>
<evidence type="ECO:0000313" key="2">
    <source>
        <dbReference type="EMBL" id="TCV08571.1"/>
    </source>
</evidence>
<dbReference type="InterPro" id="IPR050464">
    <property type="entry name" value="Zeta_carotene_desat/Oxidored"/>
</dbReference>
<keyword evidence="3" id="KW-1185">Reference proteome</keyword>
<gene>
    <name evidence="2" type="ORF">EDC54_10171</name>
</gene>
<dbReference type="SUPFAM" id="SSF51905">
    <property type="entry name" value="FAD/NAD(P)-binding domain"/>
    <property type="match status" value="1"/>
</dbReference>
<accession>A0A4R3VRY6</accession>
<dbReference type="AlphaFoldDB" id="A0A4R3VRY6"/>
<feature type="domain" description="Amine oxidase" evidence="1">
    <location>
        <begin position="12"/>
        <end position="434"/>
    </location>
</feature>
<name>A0A4R3VRY6_9GAMM</name>
<dbReference type="GO" id="GO:0016491">
    <property type="term" value="F:oxidoreductase activity"/>
    <property type="evidence" value="ECO:0007669"/>
    <property type="project" value="InterPro"/>
</dbReference>
<proteinExistence type="predicted"/>
<sequence>MKKIIVVGGGSSGLTAAYTLKRHGYDVTLFDQDKRPGGRLKMYQKNGFSINIATQLFVPSYKMAHQLAKELDIADQFMTVDMNLMRVYYDNGWVNTNPRSADERARAEAYAQSMGPNLPRLLEWVANISQGIYEGSADWMADLDSDDSGNFADYIRKYFGEEVLENFVQPIVATLAQDNPDKFGIAYGVMLMKSVVGGPCEVLKYGVGDLATQMINYLGDSIVPDSPVKEVKVVNGRATGVVVNDTFYESDAVICATEGSKVIGLIPGLSDAQKQAISKVTYCGCMHSMLFYDTVLSDDMMGGMIPRRTGAPFCGLLLNSRYGNAALPPGKECVSLFYYGAGRDKYWNASQEEIAQVSASEFKKFFPSLPKDYLFAHTEKIPYAIYTMQAGSATAMRKLREQHYQDVKGLYLAGEYLYTGSVESALNSGRRAAEFVMGQRDRM</sequence>
<dbReference type="RefSeq" id="WP_165904245.1">
    <property type="nucleotide sequence ID" value="NZ_JAWIZJ010000001.1"/>
</dbReference>